<dbReference type="Proteomes" id="UP000279089">
    <property type="component" value="Unassembled WGS sequence"/>
</dbReference>
<name>A0A3N4MA46_9BACT</name>
<dbReference type="AlphaFoldDB" id="A0A3N4MA46"/>
<evidence type="ECO:0000313" key="3">
    <source>
        <dbReference type="EMBL" id="RPD38556.1"/>
    </source>
</evidence>
<feature type="domain" description="Outer membrane protein beta-barrel" evidence="2">
    <location>
        <begin position="45"/>
        <end position="205"/>
    </location>
</feature>
<sequence>MKKLLFTLGLIAVSASVFAQDNGAGAAAMGKAREKVSFSRDFLVIGFSYDGWASAPDSVQTKGLSRGFNIALMYDIPISKEHFSVAAGLGFSSSNIFLDDQYIDMSNGQSNAVKFVSSDKYKKYKVSTNYLEIPLEFRYRAVSDNANKGFKASIGAKVGMLVNAHTKGKNSLGGEKNIIKEQNKRFFNPWRFAGTARIGYGNFAVFGTVNLNPLFKDNTNLDVRPYSIGIALSGL</sequence>
<keyword evidence="4" id="KW-1185">Reference proteome</keyword>
<accession>A0A3N4MA46</accession>
<organism evidence="3 4">
    <name type="scientific">Chitinophaga barathri</name>
    <dbReference type="NCBI Taxonomy" id="1647451"/>
    <lineage>
        <taxon>Bacteria</taxon>
        <taxon>Pseudomonadati</taxon>
        <taxon>Bacteroidota</taxon>
        <taxon>Chitinophagia</taxon>
        <taxon>Chitinophagales</taxon>
        <taxon>Chitinophagaceae</taxon>
        <taxon>Chitinophaga</taxon>
    </lineage>
</organism>
<reference evidence="4" key="1">
    <citation type="submission" date="2018-11" db="EMBL/GenBank/DDBJ databases">
        <title>Chitinophaga lutea sp.nov., isolate from arsenic contaminated soil.</title>
        <authorList>
            <person name="Zong Y."/>
        </authorList>
    </citation>
    <scope>NUCLEOTIDE SEQUENCE [LARGE SCALE GENOMIC DNA]</scope>
    <source>
        <strain evidence="4">YLT18</strain>
    </source>
</reference>
<dbReference type="OrthoDB" id="959017at2"/>
<protein>
    <submittedName>
        <fullName evidence="3">PorT family protein</fullName>
    </submittedName>
</protein>
<dbReference type="Pfam" id="PF13568">
    <property type="entry name" value="OMP_b-brl_2"/>
    <property type="match status" value="1"/>
</dbReference>
<evidence type="ECO:0000256" key="1">
    <source>
        <dbReference type="SAM" id="SignalP"/>
    </source>
</evidence>
<keyword evidence="1" id="KW-0732">Signal</keyword>
<feature type="signal peptide" evidence="1">
    <location>
        <begin position="1"/>
        <end position="19"/>
    </location>
</feature>
<proteinExistence type="predicted"/>
<evidence type="ECO:0000259" key="2">
    <source>
        <dbReference type="Pfam" id="PF13568"/>
    </source>
</evidence>
<dbReference type="RefSeq" id="WP_120519052.1">
    <property type="nucleotide sequence ID" value="NZ_QXZY01000015.1"/>
</dbReference>
<dbReference type="InterPro" id="IPR025665">
    <property type="entry name" value="Beta-barrel_OMP_2"/>
</dbReference>
<comment type="caution">
    <text evidence="3">The sequence shown here is derived from an EMBL/GenBank/DDBJ whole genome shotgun (WGS) entry which is preliminary data.</text>
</comment>
<dbReference type="EMBL" id="RMBX01000015">
    <property type="protein sequence ID" value="RPD38556.1"/>
    <property type="molecule type" value="Genomic_DNA"/>
</dbReference>
<feature type="chain" id="PRO_5018109344" evidence="1">
    <location>
        <begin position="20"/>
        <end position="235"/>
    </location>
</feature>
<evidence type="ECO:0000313" key="4">
    <source>
        <dbReference type="Proteomes" id="UP000279089"/>
    </source>
</evidence>
<gene>
    <name evidence="3" type="ORF">EG028_25150</name>
</gene>